<organism evidence="3 4">
    <name type="scientific">Hyaloscypha variabilis (strain UAMH 11265 / GT02V1 / F)</name>
    <name type="common">Meliniomyces variabilis</name>
    <dbReference type="NCBI Taxonomy" id="1149755"/>
    <lineage>
        <taxon>Eukaryota</taxon>
        <taxon>Fungi</taxon>
        <taxon>Dikarya</taxon>
        <taxon>Ascomycota</taxon>
        <taxon>Pezizomycotina</taxon>
        <taxon>Leotiomycetes</taxon>
        <taxon>Helotiales</taxon>
        <taxon>Hyaloscyphaceae</taxon>
        <taxon>Hyaloscypha</taxon>
        <taxon>Hyaloscypha variabilis</taxon>
    </lineage>
</organism>
<feature type="compositionally biased region" description="Polar residues" evidence="2">
    <location>
        <begin position="35"/>
        <end position="44"/>
    </location>
</feature>
<protein>
    <submittedName>
        <fullName evidence="3">Uncharacterized protein</fullName>
    </submittedName>
</protein>
<accession>A0A2J6RR11</accession>
<dbReference type="EMBL" id="KZ613945">
    <property type="protein sequence ID" value="PMD40940.1"/>
    <property type="molecule type" value="Genomic_DNA"/>
</dbReference>
<name>A0A2J6RR11_HYAVF</name>
<reference evidence="3 4" key="1">
    <citation type="submission" date="2016-04" db="EMBL/GenBank/DDBJ databases">
        <title>A degradative enzymes factory behind the ericoid mycorrhizal symbiosis.</title>
        <authorList>
            <consortium name="DOE Joint Genome Institute"/>
            <person name="Martino E."/>
            <person name="Morin E."/>
            <person name="Grelet G."/>
            <person name="Kuo A."/>
            <person name="Kohler A."/>
            <person name="Daghino S."/>
            <person name="Barry K."/>
            <person name="Choi C."/>
            <person name="Cichocki N."/>
            <person name="Clum A."/>
            <person name="Copeland A."/>
            <person name="Hainaut M."/>
            <person name="Haridas S."/>
            <person name="Labutti K."/>
            <person name="Lindquist E."/>
            <person name="Lipzen A."/>
            <person name="Khouja H.-R."/>
            <person name="Murat C."/>
            <person name="Ohm R."/>
            <person name="Olson A."/>
            <person name="Spatafora J."/>
            <person name="Veneault-Fourrey C."/>
            <person name="Henrissat B."/>
            <person name="Grigoriev I."/>
            <person name="Martin F."/>
            <person name="Perotto S."/>
        </authorList>
    </citation>
    <scope>NUCLEOTIDE SEQUENCE [LARGE SCALE GENOMIC DNA]</scope>
    <source>
        <strain evidence="3 4">F</strain>
    </source>
</reference>
<dbReference type="AlphaFoldDB" id="A0A2J6RR11"/>
<feature type="coiled-coil region" evidence="1">
    <location>
        <begin position="113"/>
        <end position="140"/>
    </location>
</feature>
<keyword evidence="4" id="KW-1185">Reference proteome</keyword>
<evidence type="ECO:0000256" key="2">
    <source>
        <dbReference type="SAM" id="MobiDB-lite"/>
    </source>
</evidence>
<keyword evidence="1" id="KW-0175">Coiled coil</keyword>
<evidence type="ECO:0000313" key="3">
    <source>
        <dbReference type="EMBL" id="PMD40940.1"/>
    </source>
</evidence>
<dbReference type="Proteomes" id="UP000235786">
    <property type="component" value="Unassembled WGS sequence"/>
</dbReference>
<feature type="region of interest" description="Disordered" evidence="2">
    <location>
        <begin position="15"/>
        <end position="85"/>
    </location>
</feature>
<feature type="compositionally biased region" description="Basic and acidic residues" evidence="2">
    <location>
        <begin position="48"/>
        <end position="69"/>
    </location>
</feature>
<gene>
    <name evidence="3" type="ORF">L207DRAFT_583111</name>
</gene>
<evidence type="ECO:0000313" key="4">
    <source>
        <dbReference type="Proteomes" id="UP000235786"/>
    </source>
</evidence>
<evidence type="ECO:0000256" key="1">
    <source>
        <dbReference type="SAM" id="Coils"/>
    </source>
</evidence>
<sequence length="166" mass="18679">MPNISSKLRKFLLGKVEPSPEASSNKIPQDIHPQLSGTPPQAMQVQRLRVEKKIPKKDLPEAGSDKSLKNMDAQSSGPPPQAMQVQRLRVDKKTGNKDDQVSYESFKGVDASLEDLRLAKQETENRVRKLTARINTDTAELKVWEVWLNVTTAYETESRQEKLGRG</sequence>
<proteinExistence type="predicted"/>